<dbReference type="SUPFAM" id="SSF53822">
    <property type="entry name" value="Periplasmic binding protein-like I"/>
    <property type="match status" value="1"/>
</dbReference>
<dbReference type="GO" id="GO:0009252">
    <property type="term" value="P:peptidoglycan biosynthetic process"/>
    <property type="evidence" value="ECO:0007669"/>
    <property type="project" value="TreeGrafter"/>
</dbReference>
<dbReference type="InterPro" id="IPR028082">
    <property type="entry name" value="Peripla_BP_I"/>
</dbReference>
<dbReference type="InterPro" id="IPR007443">
    <property type="entry name" value="LpoA"/>
</dbReference>
<keyword evidence="1" id="KW-0472">Membrane</keyword>
<sequence length="699" mass="78287">MVKTASLLVRIKLIGLNNFSMYIQQIKSLILPALLLTLLASCSTKEPPLTPTVTKTGTEIDEMVIDSGDLSAEQHLALAKTLTNNEAVSELITATKLFFQKENYLKALWLADKTLPLIDGQIANYTQEKVQLALIKANSLQQLGYYQESFLQLNQLEQYASENGITLTATYYRLLSIAFHQKQQPIAALNAQLFAFSTTNSSEQSSQQITDIWQQFQILSQWQLSLIALDKAPNSEGWLKLTAIANKFTNKKNLMQYHLKIWQNNFKIHPANIIAQQLSTQVIVPKNIENIAVILPLTGSQRSYGLAIQQGILASFNNNETKTLHFLDSNTINWYGLTNELSTKKIDYVIGPLLKSNVDKYISHTSVQAQSQNDYMLNANSGLFTLDGNQAPVNAESYSLKQSVDYLAAIDSDSAIENYLKPAANSTAIATLLLNIPASSSLTQQHTVLSMRPEDEANQAASTLSRQSYQHPIVLSQKNIVSKRIAQAFVKQWQRITGNTIEVVYYDTGAQMQANIKAILSVDKSKVRIKNLESRLSQSIKTQTRNRRDIDMIYLVGTPDKTRLVKPYIEVNISPFAEIIPVFASSRSHSTRSDYSSNSDLQGLTFTEIPWLLTSEQNPKLAALSQQLWPKRSDGLSRLFAMGYDSYQLISKIPLMQQAPHLQHWGQTGVLKLDKNSILTRSLLWGVYKGNKVDSIVME</sequence>
<dbReference type="Gene3D" id="1.25.40.650">
    <property type="match status" value="1"/>
</dbReference>
<evidence type="ECO:0000313" key="3">
    <source>
        <dbReference type="Proteomes" id="UP000029868"/>
    </source>
</evidence>
<dbReference type="GO" id="GO:0031241">
    <property type="term" value="C:periplasmic side of cell outer membrane"/>
    <property type="evidence" value="ECO:0007669"/>
    <property type="project" value="TreeGrafter"/>
</dbReference>
<evidence type="ECO:0000256" key="1">
    <source>
        <dbReference type="ARBA" id="ARBA00023136"/>
    </source>
</evidence>
<reference evidence="2 3" key="1">
    <citation type="submission" date="2014-08" db="EMBL/GenBank/DDBJ databases">
        <title>Genomic and Phenotypic Diversity of Colwellia psychrerythraea strains from Disparate Marine Basins.</title>
        <authorList>
            <person name="Techtmann S.M."/>
            <person name="Stelling S.C."/>
            <person name="Utturkar S.M."/>
            <person name="Alshibli N."/>
            <person name="Harris A."/>
            <person name="Brown S.D."/>
            <person name="Hazen T.C."/>
        </authorList>
    </citation>
    <scope>NUCLEOTIDE SEQUENCE [LARGE SCALE GENOMIC DNA]</scope>
    <source>
        <strain evidence="2 3">GAB14E</strain>
    </source>
</reference>
<dbReference type="Pfam" id="PF04348">
    <property type="entry name" value="LppC"/>
    <property type="match status" value="2"/>
</dbReference>
<dbReference type="Gene3D" id="3.40.50.2300">
    <property type="match status" value="2"/>
</dbReference>
<accession>A0A099KLB7</accession>
<dbReference type="GO" id="GO:0030234">
    <property type="term" value="F:enzyme regulator activity"/>
    <property type="evidence" value="ECO:0007669"/>
    <property type="project" value="TreeGrafter"/>
</dbReference>
<protein>
    <submittedName>
        <fullName evidence="2">LppC family lipoprotein</fullName>
    </submittedName>
</protein>
<name>A0A099KLB7_COLPS</name>
<dbReference type="PANTHER" id="PTHR38038:SF1">
    <property type="entry name" value="PENICILLIN-BINDING PROTEIN ACTIVATOR LPOA"/>
    <property type="match status" value="1"/>
</dbReference>
<dbReference type="PANTHER" id="PTHR38038">
    <property type="entry name" value="PENICILLIN-BINDING PROTEIN ACTIVATOR LPOA"/>
    <property type="match status" value="1"/>
</dbReference>
<dbReference type="CDD" id="cd06339">
    <property type="entry name" value="PBP1_YraM_LppC_lipoprotein-like"/>
    <property type="match status" value="1"/>
</dbReference>
<comment type="caution">
    <text evidence="2">The sequence shown here is derived from an EMBL/GenBank/DDBJ whole genome shotgun (WGS) entry which is preliminary data.</text>
</comment>
<keyword evidence="2" id="KW-0449">Lipoprotein</keyword>
<dbReference type="AlphaFoldDB" id="A0A099KLB7"/>
<dbReference type="EMBL" id="JQEC01000042">
    <property type="protein sequence ID" value="KGJ91226.1"/>
    <property type="molecule type" value="Genomic_DNA"/>
</dbReference>
<dbReference type="PATRIC" id="fig|28229.3.peg.3106"/>
<evidence type="ECO:0000313" key="2">
    <source>
        <dbReference type="EMBL" id="KGJ91226.1"/>
    </source>
</evidence>
<organism evidence="2 3">
    <name type="scientific">Colwellia psychrerythraea</name>
    <name type="common">Vibrio psychroerythus</name>
    <dbReference type="NCBI Taxonomy" id="28229"/>
    <lineage>
        <taxon>Bacteria</taxon>
        <taxon>Pseudomonadati</taxon>
        <taxon>Pseudomonadota</taxon>
        <taxon>Gammaproteobacteria</taxon>
        <taxon>Alteromonadales</taxon>
        <taxon>Colwelliaceae</taxon>
        <taxon>Colwellia</taxon>
    </lineage>
</organism>
<dbReference type="Proteomes" id="UP000029868">
    <property type="component" value="Unassembled WGS sequence"/>
</dbReference>
<gene>
    <name evidence="2" type="ORF">GAB14E_3378</name>
</gene>
<proteinExistence type="predicted"/>